<evidence type="ECO:0000256" key="2">
    <source>
        <dbReference type="ARBA" id="ARBA00022723"/>
    </source>
</evidence>
<dbReference type="RefSeq" id="XP_062746917.1">
    <property type="nucleotide sequence ID" value="XM_062887129.1"/>
</dbReference>
<dbReference type="InterPro" id="IPR050888">
    <property type="entry name" value="ZnF_C2H2-type_TF"/>
</dbReference>
<feature type="region of interest" description="Disordered" evidence="7">
    <location>
        <begin position="219"/>
        <end position="265"/>
    </location>
</feature>
<dbReference type="SMART" id="SM00355">
    <property type="entry name" value="ZnF_C2H2"/>
    <property type="match status" value="3"/>
</dbReference>
<feature type="region of interest" description="Disordered" evidence="7">
    <location>
        <begin position="393"/>
        <end position="428"/>
    </location>
</feature>
<accession>A0ABR0GQB1</accession>
<keyword evidence="2" id="KW-0479">Metal-binding</keyword>
<evidence type="ECO:0000256" key="6">
    <source>
        <dbReference type="ARBA" id="ARBA00023242"/>
    </source>
</evidence>
<keyword evidence="6" id="KW-0539">Nucleus</keyword>
<sequence>MVSSSNTMDEMEKPEESKFICQTCKASFDDKQTMINHWKTEYAKGNRHYFCEKCMMMFRTEGAAEMHYKQFHQIDQKMGCPGCKATFVRMSGFVDHIEKNRCNTISNERFHEEREKALRFARQLQMVPGQHENKVAIFTAWSGSNKGPAHYTQYLSTTEDETAGDTLSSLRPLVDSSHKPDPVAFQMMSFGQKGDLLTGPGSDHSEQSSEAGDMRVLFPSYTGPATTPAVAPARPAPAQAQGWREPEKRPVYDRHDPRNPNWNPKQYYNQYTRKYGCPRDRCMYDSSKRPNLISLCSDALSSKSFPTSNGLRNHILTHPTTGFKVQCPVCSKWFDTNAALAQHAESEGSKCKIRKSEDYARFMGQFTAGMVDTKLGSAGMTVYTVSAQAKKTFGNKKDDEEDKGVNGWGEEKTEEKAEKKNDALEGQW</sequence>
<feature type="compositionally biased region" description="Basic and acidic residues" evidence="7">
    <location>
        <begin position="244"/>
        <end position="258"/>
    </location>
</feature>
<name>A0ABR0GQB1_9PEZI</name>
<organism evidence="9 10">
    <name type="scientific">Podospora pseudocomata</name>
    <dbReference type="NCBI Taxonomy" id="2093779"/>
    <lineage>
        <taxon>Eukaryota</taxon>
        <taxon>Fungi</taxon>
        <taxon>Dikarya</taxon>
        <taxon>Ascomycota</taxon>
        <taxon>Pezizomycotina</taxon>
        <taxon>Sordariomycetes</taxon>
        <taxon>Sordariomycetidae</taxon>
        <taxon>Sordariales</taxon>
        <taxon>Podosporaceae</taxon>
        <taxon>Podospora</taxon>
    </lineage>
</organism>
<feature type="compositionally biased region" description="Basic and acidic residues" evidence="7">
    <location>
        <begin position="409"/>
        <end position="428"/>
    </location>
</feature>
<keyword evidence="4" id="KW-0863">Zinc-finger</keyword>
<dbReference type="PROSITE" id="PS00028">
    <property type="entry name" value="ZINC_FINGER_C2H2_1"/>
    <property type="match status" value="1"/>
</dbReference>
<dbReference type="PANTHER" id="PTHR24406">
    <property type="entry name" value="TRANSCRIPTIONAL REPRESSOR CTCFL-RELATED"/>
    <property type="match status" value="1"/>
</dbReference>
<feature type="domain" description="C2H2-type" evidence="8">
    <location>
        <begin position="51"/>
        <end position="72"/>
    </location>
</feature>
<dbReference type="Gene3D" id="3.30.160.60">
    <property type="entry name" value="Classic Zinc Finger"/>
    <property type="match status" value="2"/>
</dbReference>
<feature type="compositionally biased region" description="Low complexity" evidence="7">
    <location>
        <begin position="224"/>
        <end position="241"/>
    </location>
</feature>
<evidence type="ECO:0000259" key="8">
    <source>
        <dbReference type="PROSITE" id="PS00028"/>
    </source>
</evidence>
<evidence type="ECO:0000313" key="10">
    <source>
        <dbReference type="Proteomes" id="UP001323405"/>
    </source>
</evidence>
<reference evidence="9 10" key="1">
    <citation type="journal article" date="2023" name="bioRxiv">
        <title>High-quality genome assemblies of four members of thePodospora anserinaspecies complex.</title>
        <authorList>
            <person name="Ament-Velasquez S.L."/>
            <person name="Vogan A.A."/>
            <person name="Wallerman O."/>
            <person name="Hartmann F."/>
            <person name="Gautier V."/>
            <person name="Silar P."/>
            <person name="Giraud T."/>
            <person name="Johannesson H."/>
        </authorList>
    </citation>
    <scope>NUCLEOTIDE SEQUENCE [LARGE SCALE GENOMIC DNA]</scope>
    <source>
        <strain evidence="9 10">CBS 415.72m</strain>
    </source>
</reference>
<evidence type="ECO:0000256" key="7">
    <source>
        <dbReference type="SAM" id="MobiDB-lite"/>
    </source>
</evidence>
<keyword evidence="3" id="KW-0677">Repeat</keyword>
<proteinExistence type="predicted"/>
<dbReference type="GeneID" id="87907036"/>
<comment type="subcellular location">
    <subcellularLocation>
        <location evidence="1">Nucleus</location>
    </subcellularLocation>
</comment>
<keyword evidence="10" id="KW-1185">Reference proteome</keyword>
<dbReference type="InterPro" id="IPR013087">
    <property type="entry name" value="Znf_C2H2_type"/>
</dbReference>
<evidence type="ECO:0000256" key="1">
    <source>
        <dbReference type="ARBA" id="ARBA00004123"/>
    </source>
</evidence>
<gene>
    <name evidence="9" type="ORF">QC762_202410</name>
</gene>
<evidence type="ECO:0000256" key="4">
    <source>
        <dbReference type="ARBA" id="ARBA00022771"/>
    </source>
</evidence>
<evidence type="ECO:0000256" key="5">
    <source>
        <dbReference type="ARBA" id="ARBA00022833"/>
    </source>
</evidence>
<evidence type="ECO:0000256" key="3">
    <source>
        <dbReference type="ARBA" id="ARBA00022737"/>
    </source>
</evidence>
<dbReference type="Proteomes" id="UP001323405">
    <property type="component" value="Unassembled WGS sequence"/>
</dbReference>
<comment type="caution">
    <text evidence="9">The sequence shown here is derived from an EMBL/GenBank/DDBJ whole genome shotgun (WGS) entry which is preliminary data.</text>
</comment>
<protein>
    <recommendedName>
        <fullName evidence="8">C2H2-type domain-containing protein</fullName>
    </recommendedName>
</protein>
<keyword evidence="5" id="KW-0862">Zinc</keyword>
<evidence type="ECO:0000313" key="9">
    <source>
        <dbReference type="EMBL" id="KAK4657945.1"/>
    </source>
</evidence>
<dbReference type="EMBL" id="JAFFHA010000003">
    <property type="protein sequence ID" value="KAK4657945.1"/>
    <property type="molecule type" value="Genomic_DNA"/>
</dbReference>